<keyword evidence="1" id="KW-0472">Membrane</keyword>
<keyword evidence="3" id="KW-1185">Reference proteome</keyword>
<comment type="caution">
    <text evidence="2">The sequence shown here is derived from an EMBL/GenBank/DDBJ whole genome shotgun (WGS) entry which is preliminary data.</text>
</comment>
<evidence type="ECO:0000256" key="1">
    <source>
        <dbReference type="SAM" id="Phobius"/>
    </source>
</evidence>
<evidence type="ECO:0000313" key="2">
    <source>
        <dbReference type="EMBL" id="RDY61223.1"/>
    </source>
</evidence>
<organism evidence="2 3">
    <name type="scientific">Flagellimonas nanhaiensis</name>
    <dbReference type="NCBI Taxonomy" id="2292706"/>
    <lineage>
        <taxon>Bacteria</taxon>
        <taxon>Pseudomonadati</taxon>
        <taxon>Bacteroidota</taxon>
        <taxon>Flavobacteriia</taxon>
        <taxon>Flavobacteriales</taxon>
        <taxon>Flavobacteriaceae</taxon>
        <taxon>Flagellimonas</taxon>
    </lineage>
</organism>
<proteinExistence type="predicted"/>
<dbReference type="Proteomes" id="UP000261828">
    <property type="component" value="Unassembled WGS sequence"/>
</dbReference>
<name>A0A371JTS4_9FLAO</name>
<accession>A0A371JTS4</accession>
<reference evidence="2 3" key="1">
    <citation type="submission" date="2018-08" db="EMBL/GenBank/DDBJ databases">
        <title>Muricauda nanhaiensis sp. nov., isolated from seawater of the South China Sea.</title>
        <authorList>
            <person name="Dang Y."/>
        </authorList>
    </citation>
    <scope>NUCLEOTIDE SEQUENCE [LARGE SCALE GENOMIC DNA]</scope>
    <source>
        <strain evidence="2 3">SM1704</strain>
    </source>
</reference>
<dbReference type="RefSeq" id="WP_116183107.1">
    <property type="nucleotide sequence ID" value="NZ_QTJX01000001.1"/>
</dbReference>
<protein>
    <submittedName>
        <fullName evidence="2">Uncharacterized protein</fullName>
    </submittedName>
</protein>
<dbReference type="OrthoDB" id="981524at2"/>
<evidence type="ECO:0000313" key="3">
    <source>
        <dbReference type="Proteomes" id="UP000261828"/>
    </source>
</evidence>
<feature type="transmembrane region" description="Helical" evidence="1">
    <location>
        <begin position="80"/>
        <end position="99"/>
    </location>
</feature>
<dbReference type="AlphaFoldDB" id="A0A371JTS4"/>
<gene>
    <name evidence="2" type="ORF">DX873_03375</name>
</gene>
<keyword evidence="1" id="KW-1133">Transmembrane helix</keyword>
<keyword evidence="1" id="KW-0812">Transmembrane</keyword>
<sequence>MKKDKENNFKTPEGYFDSFHDRLMDKIKQEEAAAGESIIPKTDGFTVPEAYFSNLTDDVLSKTISSEKGKVVQLKPYRKFFYGAAAAAAVLFLVFVPNWTTEPQIGFEDLAHTEIDDYFDTAQLDMSSYEIAEAVSLEDIELSDVMDDNLEVENILDYLDENVEDIEELNLDYSDYE</sequence>
<dbReference type="EMBL" id="QTJX01000001">
    <property type="protein sequence ID" value="RDY61223.1"/>
    <property type="molecule type" value="Genomic_DNA"/>
</dbReference>